<evidence type="ECO:0000313" key="2">
    <source>
        <dbReference type="Proteomes" id="UP000809273"/>
    </source>
</evidence>
<dbReference type="Proteomes" id="UP000809273">
    <property type="component" value="Unassembled WGS sequence"/>
</dbReference>
<dbReference type="Gene3D" id="3.10.180.10">
    <property type="entry name" value="2,3-Dihydroxybiphenyl 1,2-Dioxygenase, domain 1"/>
    <property type="match status" value="1"/>
</dbReference>
<reference evidence="1" key="1">
    <citation type="journal article" date="2021" name="Environ. Microbiol.">
        <title>Genomic characterization of three novel Desulfobacterota classes expand the metabolic and phylogenetic diversity of the phylum.</title>
        <authorList>
            <person name="Murphy C.L."/>
            <person name="Biggerstaff J."/>
            <person name="Eichhorn A."/>
            <person name="Ewing E."/>
            <person name="Shahan R."/>
            <person name="Soriano D."/>
            <person name="Stewart S."/>
            <person name="VanMol K."/>
            <person name="Walker R."/>
            <person name="Walters P."/>
            <person name="Elshahed M.S."/>
            <person name="Youssef N.H."/>
        </authorList>
    </citation>
    <scope>NUCLEOTIDE SEQUENCE</scope>
    <source>
        <strain evidence="1">Zod_Metabat.24</strain>
    </source>
</reference>
<accession>A0A9D8KFX7</accession>
<sequence>MFGSHIKERIAGSNDRGTVKFYSSLMDEGREKSNGRRKEECIISHLFKRIDHLDSVPKDNRNEGFIRPTYIIVEDLKRETRRAKRLGATIIQGETAVNGTGFFSIITDPRGEIVSLWQKAER</sequence>
<protein>
    <recommendedName>
        <fullName evidence="3">VOC domain-containing protein</fullName>
    </recommendedName>
</protein>
<dbReference type="SUPFAM" id="SSF54593">
    <property type="entry name" value="Glyoxalase/Bleomycin resistance protein/Dihydroxybiphenyl dioxygenase"/>
    <property type="match status" value="1"/>
</dbReference>
<dbReference type="InterPro" id="IPR029068">
    <property type="entry name" value="Glyas_Bleomycin-R_OHBP_Dase"/>
</dbReference>
<name>A0A9D8KFX7_9DELT</name>
<comment type="caution">
    <text evidence="1">The sequence shown here is derived from an EMBL/GenBank/DDBJ whole genome shotgun (WGS) entry which is preliminary data.</text>
</comment>
<gene>
    <name evidence="1" type="ORF">JW984_14115</name>
</gene>
<dbReference type="AlphaFoldDB" id="A0A9D8KFX7"/>
<organism evidence="1 2">
    <name type="scientific">Candidatus Zymogenus saltonus</name>
    <dbReference type="NCBI Taxonomy" id="2844893"/>
    <lineage>
        <taxon>Bacteria</taxon>
        <taxon>Deltaproteobacteria</taxon>
        <taxon>Candidatus Zymogenia</taxon>
        <taxon>Candidatus Zymogeniales</taxon>
        <taxon>Candidatus Zymogenaceae</taxon>
        <taxon>Candidatus Zymogenus</taxon>
    </lineage>
</organism>
<reference evidence="1" key="2">
    <citation type="submission" date="2021-01" db="EMBL/GenBank/DDBJ databases">
        <authorList>
            <person name="Hahn C.R."/>
            <person name="Youssef N.H."/>
            <person name="Elshahed M."/>
        </authorList>
    </citation>
    <scope>NUCLEOTIDE SEQUENCE</scope>
    <source>
        <strain evidence="1">Zod_Metabat.24</strain>
    </source>
</reference>
<evidence type="ECO:0000313" key="1">
    <source>
        <dbReference type="EMBL" id="MBN1574330.1"/>
    </source>
</evidence>
<dbReference type="EMBL" id="JAFGIX010000073">
    <property type="protein sequence ID" value="MBN1574330.1"/>
    <property type="molecule type" value="Genomic_DNA"/>
</dbReference>
<proteinExistence type="predicted"/>
<evidence type="ECO:0008006" key="3">
    <source>
        <dbReference type="Google" id="ProtNLM"/>
    </source>
</evidence>